<proteinExistence type="predicted"/>
<evidence type="ECO:0000313" key="1">
    <source>
        <dbReference type="EMBL" id="MBW8637448.1"/>
    </source>
</evidence>
<evidence type="ECO:0000313" key="2">
    <source>
        <dbReference type="Proteomes" id="UP001196509"/>
    </source>
</evidence>
<dbReference type="Proteomes" id="UP001196509">
    <property type="component" value="Unassembled WGS sequence"/>
</dbReference>
<protein>
    <recommendedName>
        <fullName evidence="3">Teichuronopeptide biosynthesis TupA-like protein</fullName>
    </recommendedName>
</protein>
<gene>
    <name evidence="1" type="ORF">K1W69_09635</name>
</gene>
<organism evidence="1 2">
    <name type="scientific">Flavimaribacter sediminis</name>
    <dbReference type="NCBI Taxonomy" id="2865987"/>
    <lineage>
        <taxon>Bacteria</taxon>
        <taxon>Pseudomonadati</taxon>
        <taxon>Pseudomonadota</taxon>
        <taxon>Alphaproteobacteria</taxon>
        <taxon>Hyphomicrobiales</taxon>
        <taxon>Rhizobiaceae</taxon>
        <taxon>Flavimaribacter</taxon>
    </lineage>
</organism>
<sequence length="309" mass="35049">MLNSLLCLRYDHLVIQYRQVFSRLPNMANPQAFTEKVLHRKIFDRDPTLAIYCDKLASRDIVAETAPEVSFAKLLWAGRDPDKIPFETLQPPFVVKPNNRSGLILFVRNQTEVDPKRIKDFCNEWLHINSHGKYMGEWGYGQVDTKIVIEEMLPGAVEGAPPADIKLFVTGGRVAAIYYSTGRYGDRVGLRGFFDRDWIQLPWDKWTRDGRIVLQGDIPVPKNLDTMIEAAERLGARTPFLRVDLFNIDGKLYCTELTPYPYSGMRAPILKDEPDTNPPSRVADSNLGASWPVPEIGFAHKLGKALGFL</sequence>
<accession>A0AAE3D1D2</accession>
<reference evidence="1" key="1">
    <citation type="submission" date="2021-08" db="EMBL/GenBank/DDBJ databases">
        <title>Hoeflea bacterium WL0058 sp. nov., isolated from the sediment.</title>
        <authorList>
            <person name="Wang L."/>
            <person name="Zhang D."/>
        </authorList>
    </citation>
    <scope>NUCLEOTIDE SEQUENCE</scope>
    <source>
        <strain evidence="1">WL0058</strain>
    </source>
</reference>
<evidence type="ECO:0008006" key="3">
    <source>
        <dbReference type="Google" id="ProtNLM"/>
    </source>
</evidence>
<dbReference type="RefSeq" id="WP_220228151.1">
    <property type="nucleotide sequence ID" value="NZ_JAICBX010000002.1"/>
</dbReference>
<dbReference type="Pfam" id="PF14305">
    <property type="entry name" value="ATPgrasp_TupA"/>
    <property type="match status" value="1"/>
</dbReference>
<comment type="caution">
    <text evidence="1">The sequence shown here is derived from an EMBL/GenBank/DDBJ whole genome shotgun (WGS) entry which is preliminary data.</text>
</comment>
<name>A0AAE3D1D2_9HYPH</name>
<dbReference type="InterPro" id="IPR029465">
    <property type="entry name" value="ATPgrasp_TupA"/>
</dbReference>
<keyword evidence="2" id="KW-1185">Reference proteome</keyword>
<dbReference type="EMBL" id="JAICBX010000002">
    <property type="protein sequence ID" value="MBW8637448.1"/>
    <property type="molecule type" value="Genomic_DNA"/>
</dbReference>
<dbReference type="AlphaFoldDB" id="A0AAE3D1D2"/>
<dbReference type="SUPFAM" id="SSF56059">
    <property type="entry name" value="Glutathione synthetase ATP-binding domain-like"/>
    <property type="match status" value="1"/>
</dbReference>